<comment type="caution">
    <text evidence="4">The sequence shown here is derived from an EMBL/GenBank/DDBJ whole genome shotgun (WGS) entry which is preliminary data.</text>
</comment>
<evidence type="ECO:0000313" key="5">
    <source>
        <dbReference type="Proteomes" id="UP000615687"/>
    </source>
</evidence>
<name>A0ABR9C624_9HYPH</name>
<reference evidence="4 5" key="1">
    <citation type="submission" date="2020-09" db="EMBL/GenBank/DDBJ databases">
        <title>The genome sequence of type strain Labrenzia polysiphoniae KACC 19711.</title>
        <authorList>
            <person name="Liu Y."/>
        </authorList>
    </citation>
    <scope>NUCLEOTIDE SEQUENCE [LARGE SCALE GENOMIC DNA]</scope>
    <source>
        <strain evidence="4 5">KACC 19711</strain>
    </source>
</reference>
<evidence type="ECO:0000259" key="3">
    <source>
        <dbReference type="Pfam" id="PF14240"/>
    </source>
</evidence>
<feature type="signal peptide" evidence="2">
    <location>
        <begin position="1"/>
        <end position="24"/>
    </location>
</feature>
<feature type="region of interest" description="Disordered" evidence="1">
    <location>
        <begin position="256"/>
        <end position="279"/>
    </location>
</feature>
<evidence type="ECO:0000256" key="2">
    <source>
        <dbReference type="SAM" id="SignalP"/>
    </source>
</evidence>
<dbReference type="PANTHER" id="PTHR30289:SF8">
    <property type="entry name" value="YHYH DOMAIN-CONTAINING PROTEIN"/>
    <property type="match status" value="1"/>
</dbReference>
<dbReference type="Proteomes" id="UP000615687">
    <property type="component" value="Unassembled WGS sequence"/>
</dbReference>
<sequence length="335" mass="36747">MKQNFTAKKRRTLAFLLGSVIALAAPVQAHEDHTLDAQTRCDAVKASVAEAGFSDQVTVTCKDGKAIISSDTYPDHELMTGIVGTNEQVPVPAKKYDAPIPLAPVLSETPQTHDAALGVAVNGVPIFDYTGGGEMTEEDLYHHQTRHDTYQTQQLDACGGHAGRGDDYHYHIKPVCMIAQMENAGDDAIIGWAFDGFPIYGDNNPDGTPVVEGMLDVCNGQSDEIFGYRYHTSEDAPYIVQCLMGEVEDLRDLPRTAPLSNEATGRGTEPGRPPAGGVENLIFTQEEDGRRSMDYSYKGEDYYIRYRPSDTEDCYIFETKTVTNAGKIRTGDFCR</sequence>
<keyword evidence="5" id="KW-1185">Reference proteome</keyword>
<gene>
    <name evidence="4" type="ORF">IG617_03445</name>
</gene>
<dbReference type="EMBL" id="JACYXJ010000001">
    <property type="protein sequence ID" value="MBD8875337.1"/>
    <property type="molecule type" value="Genomic_DNA"/>
</dbReference>
<protein>
    <submittedName>
        <fullName evidence="4">YHYH protein</fullName>
    </submittedName>
</protein>
<feature type="domain" description="YHYH" evidence="3">
    <location>
        <begin position="100"/>
        <end position="203"/>
    </location>
</feature>
<evidence type="ECO:0000313" key="4">
    <source>
        <dbReference type="EMBL" id="MBD8875337.1"/>
    </source>
</evidence>
<feature type="chain" id="PRO_5045872955" evidence="2">
    <location>
        <begin position="25"/>
        <end position="335"/>
    </location>
</feature>
<proteinExistence type="predicted"/>
<dbReference type="InterPro" id="IPR025924">
    <property type="entry name" value="YHYH_dom"/>
</dbReference>
<keyword evidence="2" id="KW-0732">Signal</keyword>
<accession>A0ABR9C624</accession>
<dbReference type="Pfam" id="PF14240">
    <property type="entry name" value="YHYH"/>
    <property type="match status" value="1"/>
</dbReference>
<evidence type="ECO:0000256" key="1">
    <source>
        <dbReference type="SAM" id="MobiDB-lite"/>
    </source>
</evidence>
<dbReference type="RefSeq" id="WP_192107292.1">
    <property type="nucleotide sequence ID" value="NZ_JACYXJ010000001.1"/>
</dbReference>
<organism evidence="4 5">
    <name type="scientific">Roseibium polysiphoniae</name>
    <dbReference type="NCBI Taxonomy" id="2571221"/>
    <lineage>
        <taxon>Bacteria</taxon>
        <taxon>Pseudomonadati</taxon>
        <taxon>Pseudomonadota</taxon>
        <taxon>Alphaproteobacteria</taxon>
        <taxon>Hyphomicrobiales</taxon>
        <taxon>Stappiaceae</taxon>
        <taxon>Roseibium</taxon>
    </lineage>
</organism>
<dbReference type="PANTHER" id="PTHR30289">
    <property type="entry name" value="UNCHARACTERIZED PROTEIN YBCL-RELATED"/>
    <property type="match status" value="1"/>
</dbReference>